<comment type="caution">
    <text evidence="3">The sequence shown here is derived from an EMBL/GenBank/DDBJ whole genome shotgun (WGS) entry which is preliminary data.</text>
</comment>
<feature type="coiled-coil region" evidence="1">
    <location>
        <begin position="8"/>
        <end position="45"/>
    </location>
</feature>
<dbReference type="InterPro" id="IPR011971">
    <property type="entry name" value="CHP02284"/>
</dbReference>
<dbReference type="Gene3D" id="1.20.1260.10">
    <property type="match status" value="1"/>
</dbReference>
<keyword evidence="4" id="KW-1185">Reference proteome</keyword>
<dbReference type="PIRSF" id="PIRSF029477">
    <property type="entry name" value="UCP029477"/>
    <property type="match status" value="1"/>
</dbReference>
<dbReference type="InterPro" id="IPR019052">
    <property type="entry name" value="DUF2383"/>
</dbReference>
<feature type="domain" description="DUF2383" evidence="2">
    <location>
        <begin position="7"/>
        <end position="116"/>
    </location>
</feature>
<evidence type="ECO:0000313" key="3">
    <source>
        <dbReference type="EMBL" id="MBE9667119.1"/>
    </source>
</evidence>
<reference evidence="3 4" key="1">
    <citation type="submission" date="2020-10" db="EMBL/GenBank/DDBJ databases">
        <title>Mucilaginibacter mali sp. nov., isolated from rhizosphere soil of apple orchard.</title>
        <authorList>
            <person name="Lee J.-S."/>
            <person name="Kim H.S."/>
            <person name="Kim J.-S."/>
        </authorList>
    </citation>
    <scope>NUCLEOTIDE SEQUENCE [LARGE SCALE GENOMIC DNA]</scope>
    <source>
        <strain evidence="3 4">KCTC 23157</strain>
    </source>
</reference>
<dbReference type="RefSeq" id="WP_194106470.1">
    <property type="nucleotide sequence ID" value="NZ_JADFFM010000001.1"/>
</dbReference>
<name>A0ABR9XJ78_9SPHI</name>
<protein>
    <submittedName>
        <fullName evidence="3">PA2169 family four-helix-bundle protein</fullName>
    </submittedName>
</protein>
<evidence type="ECO:0000259" key="2">
    <source>
        <dbReference type="Pfam" id="PF09537"/>
    </source>
</evidence>
<keyword evidence="1" id="KW-0175">Coiled coil</keyword>
<dbReference type="Proteomes" id="UP000632774">
    <property type="component" value="Unassembled WGS sequence"/>
</dbReference>
<evidence type="ECO:0000313" key="4">
    <source>
        <dbReference type="Proteomes" id="UP000632774"/>
    </source>
</evidence>
<dbReference type="InterPro" id="IPR012347">
    <property type="entry name" value="Ferritin-like"/>
</dbReference>
<organism evidence="3 4">
    <name type="scientific">Mucilaginibacter boryungensis</name>
    <dbReference type="NCBI Taxonomy" id="768480"/>
    <lineage>
        <taxon>Bacteria</taxon>
        <taxon>Pseudomonadati</taxon>
        <taxon>Bacteroidota</taxon>
        <taxon>Sphingobacteriia</taxon>
        <taxon>Sphingobacteriales</taxon>
        <taxon>Sphingobacteriaceae</taxon>
        <taxon>Mucilaginibacter</taxon>
    </lineage>
</organism>
<sequence length="150" mass="16920">METTSVTVENLNDLIEIHNDRITGYEKALNDLKEEDTELRELFTNCIGESHQFKMELGTEVQSLGGEIETGTTISGKIYRVWMSVKDALGSSNQSVLESCEFGEDAAQKAYKMVLEDDSLPTYLREILTRQQSVLKAAHDKVKALRDMNK</sequence>
<dbReference type="EMBL" id="JADFFM010000001">
    <property type="protein sequence ID" value="MBE9667119.1"/>
    <property type="molecule type" value="Genomic_DNA"/>
</dbReference>
<dbReference type="InterPro" id="IPR016920">
    <property type="entry name" value="UCP029477"/>
</dbReference>
<accession>A0ABR9XJ78</accession>
<evidence type="ECO:0000256" key="1">
    <source>
        <dbReference type="SAM" id="Coils"/>
    </source>
</evidence>
<gene>
    <name evidence="3" type="ORF">IRJ18_12165</name>
</gene>
<dbReference type="Pfam" id="PF09537">
    <property type="entry name" value="DUF2383"/>
    <property type="match status" value="1"/>
</dbReference>
<proteinExistence type="predicted"/>
<dbReference type="NCBIfam" id="TIGR02284">
    <property type="entry name" value="PA2169 family four-helix-bundle protein"/>
    <property type="match status" value="1"/>
</dbReference>